<dbReference type="Pfam" id="PF07905">
    <property type="entry name" value="PucR"/>
    <property type="match status" value="1"/>
</dbReference>
<organism evidence="5 6">
    <name type="scientific">Solihabitans fulvus</name>
    <dbReference type="NCBI Taxonomy" id="1892852"/>
    <lineage>
        <taxon>Bacteria</taxon>
        <taxon>Bacillati</taxon>
        <taxon>Actinomycetota</taxon>
        <taxon>Actinomycetes</taxon>
        <taxon>Pseudonocardiales</taxon>
        <taxon>Pseudonocardiaceae</taxon>
        <taxon>Solihabitans</taxon>
    </lineage>
</organism>
<reference evidence="5 6" key="2">
    <citation type="submission" date="2019-09" db="EMBL/GenBank/DDBJ databases">
        <authorList>
            <person name="Jin C."/>
        </authorList>
    </citation>
    <scope>NUCLEOTIDE SEQUENCE [LARGE SCALE GENOMIC DNA]</scope>
    <source>
        <strain evidence="5 6">AN110305</strain>
    </source>
</reference>
<evidence type="ECO:0000256" key="1">
    <source>
        <dbReference type="ARBA" id="ARBA00006754"/>
    </source>
</evidence>
<reference evidence="5 6" key="1">
    <citation type="submission" date="2019-09" db="EMBL/GenBank/DDBJ databases">
        <title>Goodfellowia gen. nov., a new genus of the Pseudonocardineae related to Actinoalloteichus, containing Goodfellowia coeruleoviolacea gen. nov., comb. nov. gen. nov., comb. nov.</title>
        <authorList>
            <person name="Labeda D."/>
        </authorList>
    </citation>
    <scope>NUCLEOTIDE SEQUENCE [LARGE SCALE GENOMIC DNA]</scope>
    <source>
        <strain evidence="5 6">AN110305</strain>
    </source>
</reference>
<evidence type="ECO:0000259" key="2">
    <source>
        <dbReference type="Pfam" id="PF07905"/>
    </source>
</evidence>
<dbReference type="PANTHER" id="PTHR33744">
    <property type="entry name" value="CARBOHYDRATE DIACID REGULATOR"/>
    <property type="match status" value="1"/>
</dbReference>
<protein>
    <submittedName>
        <fullName evidence="5">PucR family transcriptional regulator</fullName>
    </submittedName>
</protein>
<dbReference type="InterPro" id="IPR041522">
    <property type="entry name" value="CdaR_GGDEF"/>
</dbReference>
<dbReference type="InterPro" id="IPR025736">
    <property type="entry name" value="PucR_C-HTH_dom"/>
</dbReference>
<keyword evidence="6" id="KW-1185">Reference proteome</keyword>
<proteinExistence type="inferred from homology"/>
<dbReference type="AlphaFoldDB" id="A0A5B2WTG6"/>
<dbReference type="Gene3D" id="1.10.10.2840">
    <property type="entry name" value="PucR C-terminal helix-turn-helix domain"/>
    <property type="match status" value="1"/>
</dbReference>
<comment type="similarity">
    <text evidence="1">Belongs to the CdaR family.</text>
</comment>
<feature type="domain" description="Purine catabolism PurC-like" evidence="2">
    <location>
        <begin position="10"/>
        <end position="124"/>
    </location>
</feature>
<accession>A0A5B2WTG6</accession>
<evidence type="ECO:0000259" key="3">
    <source>
        <dbReference type="Pfam" id="PF13556"/>
    </source>
</evidence>
<dbReference type="PANTHER" id="PTHR33744:SF17">
    <property type="entry name" value="CONSERVED PROTEIN"/>
    <property type="match status" value="1"/>
</dbReference>
<dbReference type="InterPro" id="IPR042070">
    <property type="entry name" value="PucR_C-HTH_sf"/>
</dbReference>
<comment type="caution">
    <text evidence="5">The sequence shown here is derived from an EMBL/GenBank/DDBJ whole genome shotgun (WGS) entry which is preliminary data.</text>
</comment>
<evidence type="ECO:0000313" key="6">
    <source>
        <dbReference type="Proteomes" id="UP000323454"/>
    </source>
</evidence>
<feature type="domain" description="PucR C-terminal helix-turn-helix" evidence="3">
    <location>
        <begin position="461"/>
        <end position="519"/>
    </location>
</feature>
<evidence type="ECO:0000259" key="4">
    <source>
        <dbReference type="Pfam" id="PF17853"/>
    </source>
</evidence>
<dbReference type="Pfam" id="PF17853">
    <property type="entry name" value="GGDEF_2"/>
    <property type="match status" value="1"/>
</dbReference>
<gene>
    <name evidence="5" type="ORF">F0L68_30580</name>
</gene>
<sequence length="524" mass="55611">MITHMMLRQLLDRAELGLRVVVSTAGLDREIRWVHPTELPDPGRYLGQSELVLTNGLWCTDLASAEVFLARLVDAGAAGLVFGLTEQTPAAPAHLVTACERLGVPLLTLPIEIPFTSVTQAVATAKAELRQRALLDVVTRGNALAAAVAAGAGLDGVLTVLARGRRVPVALVDRQGQRLSAVFGGLSESDARAGAAVLDEVGTGRPVTLESGPATVFAVPDVGPPEFAVVYGSAETDIDEAERAAIEQTLLFVSVEVARRRAARAIELRFAGEIIDMALSGHRRAEELRGRLRSFGVDADGPLAVFAMTVHDVESVVDTAVPTVATDFFTREGRPAVVPAGSSDAIAIVGLSAASDPVTDPPALAHRLAEALAGRLAGRRVAVGVGRVVDGPTALRRGLLEAREALRTAGMRRGPVAVATFAEAGSHRLLLALLDADTRRDFADAVLGRVREHDRHHRSDLMRSLAAYLDNGASWSRAAAHLHVHVNTLRNRLTKLEELAGRDLQCSGDLVDLHLALQIEHDAR</sequence>
<name>A0A5B2WTG6_9PSEU</name>
<dbReference type="InterPro" id="IPR012914">
    <property type="entry name" value="PucR_dom"/>
</dbReference>
<dbReference type="OrthoDB" id="3170447at2"/>
<dbReference type="RefSeq" id="WP_149853330.1">
    <property type="nucleotide sequence ID" value="NZ_VUOB01000062.1"/>
</dbReference>
<dbReference type="Pfam" id="PF13556">
    <property type="entry name" value="HTH_30"/>
    <property type="match status" value="1"/>
</dbReference>
<dbReference type="InterPro" id="IPR051448">
    <property type="entry name" value="CdaR-like_regulators"/>
</dbReference>
<evidence type="ECO:0000313" key="5">
    <source>
        <dbReference type="EMBL" id="KAA2254278.1"/>
    </source>
</evidence>
<dbReference type="EMBL" id="VUOB01000062">
    <property type="protein sequence ID" value="KAA2254278.1"/>
    <property type="molecule type" value="Genomic_DNA"/>
</dbReference>
<dbReference type="Proteomes" id="UP000323454">
    <property type="component" value="Unassembled WGS sequence"/>
</dbReference>
<feature type="domain" description="CdaR GGDEF-like" evidence="4">
    <location>
        <begin position="281"/>
        <end position="408"/>
    </location>
</feature>